<dbReference type="EMBL" id="CP064939">
    <property type="protein sequence ID" value="QPH38932.1"/>
    <property type="molecule type" value="Genomic_DNA"/>
</dbReference>
<dbReference type="AlphaFoldDB" id="A0A7U3Q6L3"/>
<keyword evidence="2" id="KW-0560">Oxidoreductase</keyword>
<dbReference type="InterPro" id="IPR036188">
    <property type="entry name" value="FAD/NAD-bd_sf"/>
</dbReference>
<dbReference type="PANTHER" id="PTHR46865:SF8">
    <property type="entry name" value="POSSIBLE OXIDOREDUCTASE"/>
    <property type="match status" value="1"/>
</dbReference>
<dbReference type="PANTHER" id="PTHR46865">
    <property type="entry name" value="OXIDOREDUCTASE-RELATED"/>
    <property type="match status" value="1"/>
</dbReference>
<dbReference type="Pfam" id="PF01494">
    <property type="entry name" value="FAD_binding_3"/>
    <property type="match status" value="1"/>
</dbReference>
<evidence type="ECO:0000313" key="2">
    <source>
        <dbReference type="EMBL" id="QPH38932.1"/>
    </source>
</evidence>
<gene>
    <name evidence="2" type="ORF">IZT61_17985</name>
</gene>
<accession>A0A7U3Q6L3</accession>
<feature type="domain" description="FAD-binding" evidence="1">
    <location>
        <begin position="26"/>
        <end position="335"/>
    </location>
</feature>
<dbReference type="PRINTS" id="PR00420">
    <property type="entry name" value="RNGMNOXGNASE"/>
</dbReference>
<dbReference type="InterPro" id="IPR051704">
    <property type="entry name" value="FAD_aromatic-hydroxylase"/>
</dbReference>
<dbReference type="InterPro" id="IPR002938">
    <property type="entry name" value="FAD-bd"/>
</dbReference>
<organism evidence="2 3">
    <name type="scientific">Pedobacter endophyticus</name>
    <dbReference type="NCBI Taxonomy" id="2789740"/>
    <lineage>
        <taxon>Bacteria</taxon>
        <taxon>Pseudomonadati</taxon>
        <taxon>Bacteroidota</taxon>
        <taxon>Sphingobacteriia</taxon>
        <taxon>Sphingobacteriales</taxon>
        <taxon>Sphingobacteriaceae</taxon>
        <taxon>Pedobacter</taxon>
    </lineage>
</organism>
<keyword evidence="3" id="KW-1185">Reference proteome</keyword>
<dbReference type="GO" id="GO:0004497">
    <property type="term" value="F:monooxygenase activity"/>
    <property type="evidence" value="ECO:0007669"/>
    <property type="project" value="UniProtKB-KW"/>
</dbReference>
<sequence length="417" mass="46275">MGYFIHKSAYNFTALKKDIINMKKRIIISGGGIAGITAAKLLADQGHQITVIDKASQFNNAGFLVSLKSFGVKIMDEIGLTGNLVKESTPSEFMHWLDSSGNMIRNISYEKVNQNTNQSILITRGGLHQVIYNNVKSAINIIFGTTITELQQRGHKVIVTLSNGKVIDADLVVVSEGLRSSTRTKYFGESQLEDFNLLYMGGRLKEKHPYTVGTVKTYLDINKMLSIYPVSNEEVAIQCYIYNVDELANIHSNAKQLLKKTFENYNSEVQHLIDGFLKEGLMFVDKMGMVHAPNLVKGHVVLLGDAGYCPTALSGMGASLSIYGAKALSHFLARSPDDLAVSLENYNALMQPIIKKFQANARNNAQSFIPRNEADLIRFTRLFSAASDAEVSKMMTEQLVLTEDQIKFTLNLNNNEI</sequence>
<keyword evidence="2" id="KW-0503">Monooxygenase</keyword>
<dbReference type="RefSeq" id="WP_196098407.1">
    <property type="nucleotide sequence ID" value="NZ_CP064939.1"/>
</dbReference>
<dbReference type="Gene3D" id="3.50.50.60">
    <property type="entry name" value="FAD/NAD(P)-binding domain"/>
    <property type="match status" value="1"/>
</dbReference>
<reference evidence="2 3" key="1">
    <citation type="submission" date="2020-11" db="EMBL/GenBank/DDBJ databases">
        <title>Pedobacter endophytica, an endophytic bacteria isolated form Carex pumila.</title>
        <authorList>
            <person name="Peng Y."/>
            <person name="Jiang L."/>
            <person name="Lee J."/>
        </authorList>
    </citation>
    <scope>NUCLEOTIDE SEQUENCE [LARGE SCALE GENOMIC DNA]</scope>
    <source>
        <strain evidence="2 3">JBR3-12</strain>
    </source>
</reference>
<dbReference type="SUPFAM" id="SSF51905">
    <property type="entry name" value="FAD/NAD(P)-binding domain"/>
    <property type="match status" value="1"/>
</dbReference>
<protein>
    <submittedName>
        <fullName evidence="2">FAD-dependent monooxygenase</fullName>
    </submittedName>
</protein>
<evidence type="ECO:0000313" key="3">
    <source>
        <dbReference type="Proteomes" id="UP000594759"/>
    </source>
</evidence>
<dbReference type="GO" id="GO:0071949">
    <property type="term" value="F:FAD binding"/>
    <property type="evidence" value="ECO:0007669"/>
    <property type="project" value="InterPro"/>
</dbReference>
<name>A0A7U3Q6L3_9SPHI</name>
<evidence type="ECO:0000259" key="1">
    <source>
        <dbReference type="Pfam" id="PF01494"/>
    </source>
</evidence>
<dbReference type="KEGG" id="pex:IZT61_17985"/>
<dbReference type="Proteomes" id="UP000594759">
    <property type="component" value="Chromosome"/>
</dbReference>
<proteinExistence type="predicted"/>